<dbReference type="GO" id="GO:0006260">
    <property type="term" value="P:DNA replication"/>
    <property type="evidence" value="ECO:0007669"/>
    <property type="project" value="InterPro"/>
</dbReference>
<dbReference type="Proteomes" id="UP000285023">
    <property type="component" value="Unassembled WGS sequence"/>
</dbReference>
<dbReference type="EMBL" id="QXTF01000001">
    <property type="protein sequence ID" value="RIX31709.1"/>
    <property type="molecule type" value="Genomic_DNA"/>
</dbReference>
<dbReference type="SUPFAM" id="SSF102400">
    <property type="entry name" value="DNA polymerase III chi subunit"/>
    <property type="match status" value="1"/>
</dbReference>
<protein>
    <submittedName>
        <fullName evidence="1">DNA polymerase III subunit chi</fullName>
    </submittedName>
</protein>
<name>A0A418Q1A9_9SPHN</name>
<dbReference type="OrthoDB" id="9795973at2"/>
<dbReference type="RefSeq" id="WP_119530934.1">
    <property type="nucleotide sequence ID" value="NZ_QXTF01000001.1"/>
</dbReference>
<keyword evidence="2" id="KW-1185">Reference proteome</keyword>
<sequence>MQVDFYQLGGAPSDGIVASIAAKLIDEGQRLLIVSADEGALARLDRQLWDQSAASFLPHGLAGGADDASQPILLSLGTDAPNRARNMLIADGEWRDAALAYDRAFYLFDAETLEGARLAWKLLSGRDGVERHYWAQEEGKWVKKA</sequence>
<dbReference type="PANTHER" id="PTHR38767">
    <property type="entry name" value="DNA POLYMERASE III SUBUNIT CHI"/>
    <property type="match status" value="1"/>
</dbReference>
<proteinExistence type="predicted"/>
<dbReference type="GO" id="GO:0003887">
    <property type="term" value="F:DNA-directed DNA polymerase activity"/>
    <property type="evidence" value="ECO:0007669"/>
    <property type="project" value="InterPro"/>
</dbReference>
<reference evidence="1 2" key="1">
    <citation type="submission" date="2018-09" db="EMBL/GenBank/DDBJ databases">
        <title>Sphingomonas sp. DAC4.</title>
        <authorList>
            <person name="Seo T."/>
        </authorList>
    </citation>
    <scope>NUCLEOTIDE SEQUENCE [LARGE SCALE GENOMIC DNA]</scope>
    <source>
        <strain evidence="1 2">DAC4</strain>
    </source>
</reference>
<comment type="caution">
    <text evidence="1">The sequence shown here is derived from an EMBL/GenBank/DDBJ whole genome shotgun (WGS) entry which is preliminary data.</text>
</comment>
<dbReference type="PANTHER" id="PTHR38767:SF1">
    <property type="entry name" value="DNA POLYMERASE III SUBUNIT CHI"/>
    <property type="match status" value="1"/>
</dbReference>
<evidence type="ECO:0000313" key="1">
    <source>
        <dbReference type="EMBL" id="RIX31709.1"/>
    </source>
</evidence>
<dbReference type="Gene3D" id="3.40.50.10110">
    <property type="entry name" value="DNA polymerase III subunit chi"/>
    <property type="match status" value="1"/>
</dbReference>
<evidence type="ECO:0000313" key="2">
    <source>
        <dbReference type="Proteomes" id="UP000285023"/>
    </source>
</evidence>
<accession>A0A418Q1A9</accession>
<dbReference type="GO" id="GO:0003677">
    <property type="term" value="F:DNA binding"/>
    <property type="evidence" value="ECO:0007669"/>
    <property type="project" value="InterPro"/>
</dbReference>
<dbReference type="GO" id="GO:0032298">
    <property type="term" value="P:positive regulation of DNA-templated DNA replication initiation"/>
    <property type="evidence" value="ECO:0007669"/>
    <property type="project" value="TreeGrafter"/>
</dbReference>
<gene>
    <name evidence="1" type="ORF">D3M59_01490</name>
</gene>
<dbReference type="Pfam" id="PF04364">
    <property type="entry name" value="DNA_pol3_chi"/>
    <property type="match status" value="1"/>
</dbReference>
<dbReference type="InterPro" id="IPR007459">
    <property type="entry name" value="DNA_pol3_chi"/>
</dbReference>
<dbReference type="InterPro" id="IPR036768">
    <property type="entry name" value="PolIII_chi_sf"/>
</dbReference>
<organism evidence="1 2">
    <name type="scientific">Sphingomonas edaphi</name>
    <dbReference type="NCBI Taxonomy" id="2315689"/>
    <lineage>
        <taxon>Bacteria</taxon>
        <taxon>Pseudomonadati</taxon>
        <taxon>Pseudomonadota</taxon>
        <taxon>Alphaproteobacteria</taxon>
        <taxon>Sphingomonadales</taxon>
        <taxon>Sphingomonadaceae</taxon>
        <taxon>Sphingomonas</taxon>
    </lineage>
</organism>
<dbReference type="AlphaFoldDB" id="A0A418Q1A9"/>